<evidence type="ECO:0000256" key="12">
    <source>
        <dbReference type="SAM" id="MobiDB-lite"/>
    </source>
</evidence>
<dbReference type="SMART" id="SM00257">
    <property type="entry name" value="LysM"/>
    <property type="match status" value="1"/>
</dbReference>
<evidence type="ECO:0000256" key="6">
    <source>
        <dbReference type="ARBA" id="ARBA00022723"/>
    </source>
</evidence>
<protein>
    <submittedName>
        <fullName evidence="14">Bifunctional 2',3'-cyclic-nucleotide 2'-phosphodiesterase/3'-nucleotidase</fullName>
    </submittedName>
</protein>
<dbReference type="Gene3D" id="3.60.21.10">
    <property type="match status" value="1"/>
</dbReference>
<dbReference type="NCBIfam" id="NF006938">
    <property type="entry name" value="PRK09420.1"/>
    <property type="match status" value="1"/>
</dbReference>
<dbReference type="InterPro" id="IPR036779">
    <property type="entry name" value="LysM_dom_sf"/>
</dbReference>
<evidence type="ECO:0000256" key="11">
    <source>
        <dbReference type="RuleBase" id="RU362119"/>
    </source>
</evidence>
<evidence type="ECO:0000256" key="1">
    <source>
        <dbReference type="ARBA" id="ARBA00000527"/>
    </source>
</evidence>
<dbReference type="NCBIfam" id="TIGR01390">
    <property type="entry name" value="CycNucDiestase"/>
    <property type="match status" value="1"/>
</dbReference>
<evidence type="ECO:0000313" key="15">
    <source>
        <dbReference type="Proteomes" id="UP001231941"/>
    </source>
</evidence>
<proteinExistence type="inferred from homology"/>
<keyword evidence="8 11" id="KW-0547">Nucleotide-binding</keyword>
<evidence type="ECO:0000256" key="4">
    <source>
        <dbReference type="ARBA" id="ARBA00004196"/>
    </source>
</evidence>
<dbReference type="PANTHER" id="PTHR11575">
    <property type="entry name" value="5'-NUCLEOTIDASE-RELATED"/>
    <property type="match status" value="1"/>
</dbReference>
<dbReference type="Gene3D" id="3.10.350.10">
    <property type="entry name" value="LysM domain"/>
    <property type="match status" value="1"/>
</dbReference>
<evidence type="ECO:0000256" key="5">
    <source>
        <dbReference type="ARBA" id="ARBA00006654"/>
    </source>
</evidence>
<feature type="region of interest" description="Disordered" evidence="12">
    <location>
        <begin position="655"/>
        <end position="693"/>
    </location>
</feature>
<evidence type="ECO:0000256" key="7">
    <source>
        <dbReference type="ARBA" id="ARBA00022729"/>
    </source>
</evidence>
<dbReference type="CDD" id="cd00118">
    <property type="entry name" value="LysM"/>
    <property type="match status" value="1"/>
</dbReference>
<evidence type="ECO:0000256" key="10">
    <source>
        <dbReference type="ARBA" id="ARBA00023268"/>
    </source>
</evidence>
<dbReference type="PRINTS" id="PR01607">
    <property type="entry name" value="APYRASEFAMLY"/>
</dbReference>
<dbReference type="RefSeq" id="WP_305992229.1">
    <property type="nucleotide sequence ID" value="NZ_JAVAMP010000005.1"/>
</dbReference>
<dbReference type="SUPFAM" id="SSF55816">
    <property type="entry name" value="5'-nucleotidase (syn. UDP-sugar hydrolase), C-terminal domain"/>
    <property type="match status" value="1"/>
</dbReference>
<comment type="cofactor">
    <cofactor evidence="3">
        <name>a divalent metal cation</name>
        <dbReference type="ChEBI" id="CHEBI:60240"/>
    </cofactor>
</comment>
<feature type="compositionally biased region" description="Acidic residues" evidence="12">
    <location>
        <begin position="659"/>
        <end position="690"/>
    </location>
</feature>
<dbReference type="Gene3D" id="3.90.780.10">
    <property type="entry name" value="5'-Nucleotidase, C-terminal domain"/>
    <property type="match status" value="1"/>
</dbReference>
<gene>
    <name evidence="14" type="ORF">Q5Y73_12440</name>
</gene>
<evidence type="ECO:0000313" key="14">
    <source>
        <dbReference type="EMBL" id="MDP5274919.1"/>
    </source>
</evidence>
<name>A0ABT9J1N6_9BACL</name>
<keyword evidence="6" id="KW-0479">Metal-binding</keyword>
<comment type="similarity">
    <text evidence="5 11">Belongs to the 5'-nucleotidase family.</text>
</comment>
<comment type="caution">
    <text evidence="14">The sequence shown here is derived from an EMBL/GenBank/DDBJ whole genome shotgun (WGS) entry which is preliminary data.</text>
</comment>
<feature type="signal peptide" evidence="11">
    <location>
        <begin position="1"/>
        <end position="30"/>
    </location>
</feature>
<dbReference type="Pfam" id="PF01476">
    <property type="entry name" value="LysM"/>
    <property type="match status" value="1"/>
</dbReference>
<keyword evidence="7 11" id="KW-0732">Signal</keyword>
<dbReference type="PROSITE" id="PS51782">
    <property type="entry name" value="LYSM"/>
    <property type="match status" value="1"/>
</dbReference>
<dbReference type="InterPro" id="IPR029052">
    <property type="entry name" value="Metallo-depent_PP-like"/>
</dbReference>
<dbReference type="EMBL" id="JAVAMP010000005">
    <property type="protein sequence ID" value="MDP5274919.1"/>
    <property type="molecule type" value="Genomic_DNA"/>
</dbReference>
<dbReference type="Pfam" id="PF00149">
    <property type="entry name" value="Metallophos"/>
    <property type="match status" value="1"/>
</dbReference>
<feature type="chain" id="PRO_5044950499" evidence="11">
    <location>
        <begin position="31"/>
        <end position="753"/>
    </location>
</feature>
<evidence type="ECO:0000256" key="9">
    <source>
        <dbReference type="ARBA" id="ARBA00022801"/>
    </source>
</evidence>
<dbReference type="SUPFAM" id="SSF56300">
    <property type="entry name" value="Metallo-dependent phosphatases"/>
    <property type="match status" value="1"/>
</dbReference>
<dbReference type="PANTHER" id="PTHR11575:SF6">
    <property type="entry name" value="2',3'-CYCLIC-NUCLEOTIDE 2'-PHOSPHODIESTERASE_3'-NUCLEOTIDASE"/>
    <property type="match status" value="1"/>
</dbReference>
<organism evidence="14 15">
    <name type="scientific">Chengkuizengella axinellae</name>
    <dbReference type="NCBI Taxonomy" id="3064388"/>
    <lineage>
        <taxon>Bacteria</taxon>
        <taxon>Bacillati</taxon>
        <taxon>Bacillota</taxon>
        <taxon>Bacilli</taxon>
        <taxon>Bacillales</taxon>
        <taxon>Paenibacillaceae</taxon>
        <taxon>Chengkuizengella</taxon>
    </lineage>
</organism>
<sequence>MKKSKKKLVLNTALALGLVIPSALPSVALAEENKDIVKLRIMETTDIHVNLVNYDYYKDTEVNEFGLAKTASLIKQAREEAKNSLLFDNGDLIQGNPLGDYVAKIDELEEGETHPVYKAMNLLDYDAGNIGNHEFNYGLDFLEKSLDGSNFPYVNANVYIDDQDDDPTNDENYFTPYLILDREVVDEDGETHTLKVGVIGFTPPQIMSWDKKNLEGKVIAKDIIETAEKFVPEMKEQGADIIVAIPHSGIGQETEEGLQEHATFELSKVEDIDAILFGHSHKVFPSASYADIEGVDVEAGTINGVSAVMPGFWGDHLGVIDFELEKVDGEWVINSSQSSVQKIYDKDTKTPLVEADPEIVEAVQEDHDATIEWVRSAVGETTAPINSYFALVQDDPSIQIVTNAQKWYVEKFIQGTEYDGIPVVSAGAPFKAGGRGGVSYYTDVPAGEIAIKNVADLYLYPNTLQAVLINGDDLKQWLEMSAGQFNQIDPSIQDEQALINNDFPTYNFDVIDGVTYEIDVTQPAKYDAKGNVVNEESSRIVNLQFEGQPVTADQKFIVATNNYRASGGGNFPGISGEKVIIEAPDENRQIIINYILEKQTINPSADMNWTFAPIDANVNVTFETSPEAQKYLADDRLSYVETGESGFAKFSIVLGSGETSEETTEEVTEEPPVEELAEETTEETTTEDTVDPPFVEEPATVDTYVVQSGDNLWKIATAQLGDGSKWELIYEKNKEVIGNNPNLIVPGQTLTLP</sequence>
<evidence type="ECO:0000259" key="13">
    <source>
        <dbReference type="PROSITE" id="PS51782"/>
    </source>
</evidence>
<reference evidence="14 15" key="1">
    <citation type="submission" date="2023-08" db="EMBL/GenBank/DDBJ databases">
        <authorList>
            <person name="Park J.-S."/>
        </authorList>
    </citation>
    <scope>NUCLEOTIDE SEQUENCE [LARGE SCALE GENOMIC DNA]</scope>
    <source>
        <strain evidence="14 15">2205SS18-9</strain>
    </source>
</reference>
<feature type="domain" description="LysM" evidence="13">
    <location>
        <begin position="702"/>
        <end position="752"/>
    </location>
</feature>
<dbReference type="InterPro" id="IPR006179">
    <property type="entry name" value="5_nucleotidase/apyrase"/>
</dbReference>
<evidence type="ECO:0000256" key="3">
    <source>
        <dbReference type="ARBA" id="ARBA00001968"/>
    </source>
</evidence>
<dbReference type="InterPro" id="IPR006294">
    <property type="entry name" value="Cyc_nuc_PDE_nucleotidase"/>
</dbReference>
<comment type="catalytic activity">
    <reaction evidence="1">
        <text>a ribonucleoside 3'-phosphate + H2O = a ribonucleoside + phosphate</text>
        <dbReference type="Rhea" id="RHEA:10144"/>
        <dbReference type="ChEBI" id="CHEBI:13197"/>
        <dbReference type="ChEBI" id="CHEBI:15377"/>
        <dbReference type="ChEBI" id="CHEBI:18254"/>
        <dbReference type="ChEBI" id="CHEBI:43474"/>
        <dbReference type="EC" id="3.1.3.6"/>
    </reaction>
</comment>
<evidence type="ECO:0000256" key="8">
    <source>
        <dbReference type="ARBA" id="ARBA00022741"/>
    </source>
</evidence>
<dbReference type="InterPro" id="IPR008334">
    <property type="entry name" value="5'-Nucleotdase_C"/>
</dbReference>
<dbReference type="InterPro" id="IPR036907">
    <property type="entry name" value="5'-Nucleotdase_C_sf"/>
</dbReference>
<dbReference type="SUPFAM" id="SSF54106">
    <property type="entry name" value="LysM domain"/>
    <property type="match status" value="1"/>
</dbReference>
<dbReference type="InterPro" id="IPR018392">
    <property type="entry name" value="LysM"/>
</dbReference>
<comment type="subcellular location">
    <subcellularLocation>
        <location evidence="4">Cell envelope</location>
    </subcellularLocation>
</comment>
<dbReference type="InterPro" id="IPR041827">
    <property type="entry name" value="CpdB_N"/>
</dbReference>
<dbReference type="PROSITE" id="PS00786">
    <property type="entry name" value="5_NUCLEOTIDASE_2"/>
    <property type="match status" value="1"/>
</dbReference>
<evidence type="ECO:0000256" key="2">
    <source>
        <dbReference type="ARBA" id="ARBA00001730"/>
    </source>
</evidence>
<accession>A0ABT9J1N6</accession>
<keyword evidence="9 11" id="KW-0378">Hydrolase</keyword>
<comment type="catalytic activity">
    <reaction evidence="2">
        <text>a nucleoside 2',3'-cyclic phosphate + H2O = a nucleoside 3'-phosphate + H(+)</text>
        <dbReference type="Rhea" id="RHEA:19621"/>
        <dbReference type="ChEBI" id="CHEBI:15377"/>
        <dbReference type="ChEBI" id="CHEBI:15378"/>
        <dbReference type="ChEBI" id="CHEBI:66949"/>
        <dbReference type="ChEBI" id="CHEBI:66954"/>
        <dbReference type="EC" id="3.1.4.16"/>
    </reaction>
</comment>
<dbReference type="Pfam" id="PF02872">
    <property type="entry name" value="5_nucleotid_C"/>
    <property type="match status" value="1"/>
</dbReference>
<dbReference type="CDD" id="cd07410">
    <property type="entry name" value="MPP_CpdB_N"/>
    <property type="match status" value="1"/>
</dbReference>
<keyword evidence="10" id="KW-0511">Multifunctional enzyme</keyword>
<dbReference type="InterPro" id="IPR004843">
    <property type="entry name" value="Calcineurin-like_PHP"/>
</dbReference>
<dbReference type="InterPro" id="IPR006146">
    <property type="entry name" value="5'-Nucleotdase_CS"/>
</dbReference>
<keyword evidence="15" id="KW-1185">Reference proteome</keyword>
<dbReference type="Proteomes" id="UP001231941">
    <property type="component" value="Unassembled WGS sequence"/>
</dbReference>